<dbReference type="AlphaFoldDB" id="A0A6A5ZFD0"/>
<evidence type="ECO:0000256" key="3">
    <source>
        <dbReference type="PROSITE-ProRule" id="PRU10038"/>
    </source>
</evidence>
<feature type="domain" description="Alpha/beta hydrolase fold-3" evidence="4">
    <location>
        <begin position="128"/>
        <end position="346"/>
    </location>
</feature>
<evidence type="ECO:0000256" key="1">
    <source>
        <dbReference type="ARBA" id="ARBA00010515"/>
    </source>
</evidence>
<feature type="active site" evidence="3">
    <location>
        <position position="212"/>
    </location>
</feature>
<dbReference type="Proteomes" id="UP000799770">
    <property type="component" value="Unassembled WGS sequence"/>
</dbReference>
<gene>
    <name evidence="5" type="ORF">BDV96DRAFT_17916</name>
</gene>
<dbReference type="OrthoDB" id="2152029at2759"/>
<evidence type="ECO:0000259" key="4">
    <source>
        <dbReference type="Pfam" id="PF07859"/>
    </source>
</evidence>
<keyword evidence="2 5" id="KW-0378">Hydrolase</keyword>
<protein>
    <submittedName>
        <fullName evidence="5">Alpha/Beta hydrolase protein</fullName>
    </submittedName>
</protein>
<reference evidence="5" key="1">
    <citation type="journal article" date="2020" name="Stud. Mycol.">
        <title>101 Dothideomycetes genomes: a test case for predicting lifestyles and emergence of pathogens.</title>
        <authorList>
            <person name="Haridas S."/>
            <person name="Albert R."/>
            <person name="Binder M."/>
            <person name="Bloem J."/>
            <person name="Labutti K."/>
            <person name="Salamov A."/>
            <person name="Andreopoulos B."/>
            <person name="Baker S."/>
            <person name="Barry K."/>
            <person name="Bills G."/>
            <person name="Bluhm B."/>
            <person name="Cannon C."/>
            <person name="Castanera R."/>
            <person name="Culley D."/>
            <person name="Daum C."/>
            <person name="Ezra D."/>
            <person name="Gonzalez J."/>
            <person name="Henrissat B."/>
            <person name="Kuo A."/>
            <person name="Liang C."/>
            <person name="Lipzen A."/>
            <person name="Lutzoni F."/>
            <person name="Magnuson J."/>
            <person name="Mondo S."/>
            <person name="Nolan M."/>
            <person name="Ohm R."/>
            <person name="Pangilinan J."/>
            <person name="Park H.-J."/>
            <person name="Ramirez L."/>
            <person name="Alfaro M."/>
            <person name="Sun H."/>
            <person name="Tritt A."/>
            <person name="Yoshinaga Y."/>
            <person name="Zwiers L.-H."/>
            <person name="Turgeon B."/>
            <person name="Goodwin S."/>
            <person name="Spatafora J."/>
            <person name="Crous P."/>
            <person name="Grigoriev I."/>
        </authorList>
    </citation>
    <scope>NUCLEOTIDE SEQUENCE</scope>
    <source>
        <strain evidence="5">CBS 627.86</strain>
    </source>
</reference>
<sequence>MAILTYQPFKGLYTLGALGFEIARLPLWLVKYFLSYGRQHPEWSFGQAFGVRLFFSFVYHAATVQIRSPLSLKPGKEGERFVVLEPANSKYYKGPLLSNPDVKPVKIGGTWYPAPLTASSDTKDVTVIFHIHGGAFVIGDGRPGASGYFASKLLANSGGTHVFAPQYRLSTLPANKTSNPFPAAFQDSITSYLYLLNDLKIPASKIVLSGDSAGGNLAAVVLRYLSEFGKDLGIPNPAAAYIWSPWVNPATQDDLRTLPNYNTDYLSQPFTNWGVRAYAGPPGNAAVTGPYVNLKRNYFKSDVPMFVNTGSNEVLFFDDVEWAKGMKEFGNDVELDIEEGVPHDVLLLGKDLGFDKEATSSSKRAGGWLKRVRKL</sequence>
<evidence type="ECO:0000313" key="6">
    <source>
        <dbReference type="Proteomes" id="UP000799770"/>
    </source>
</evidence>
<dbReference type="PANTHER" id="PTHR48081">
    <property type="entry name" value="AB HYDROLASE SUPERFAMILY PROTEIN C4A8.06C"/>
    <property type="match status" value="1"/>
</dbReference>
<dbReference type="InterPro" id="IPR050300">
    <property type="entry name" value="GDXG_lipolytic_enzyme"/>
</dbReference>
<name>A0A6A5ZFD0_9PLEO</name>
<dbReference type="InterPro" id="IPR033140">
    <property type="entry name" value="Lipase_GDXG_put_SER_AS"/>
</dbReference>
<dbReference type="InterPro" id="IPR029058">
    <property type="entry name" value="AB_hydrolase_fold"/>
</dbReference>
<accession>A0A6A5ZFD0</accession>
<dbReference type="Gene3D" id="3.40.50.1820">
    <property type="entry name" value="alpha/beta hydrolase"/>
    <property type="match status" value="1"/>
</dbReference>
<dbReference type="GO" id="GO:0016787">
    <property type="term" value="F:hydrolase activity"/>
    <property type="evidence" value="ECO:0007669"/>
    <property type="project" value="UniProtKB-KW"/>
</dbReference>
<dbReference type="PROSITE" id="PS01174">
    <property type="entry name" value="LIPASE_GDXG_SER"/>
    <property type="match status" value="1"/>
</dbReference>
<evidence type="ECO:0000313" key="5">
    <source>
        <dbReference type="EMBL" id="KAF2117058.1"/>
    </source>
</evidence>
<dbReference type="InterPro" id="IPR013094">
    <property type="entry name" value="AB_hydrolase_3"/>
</dbReference>
<organism evidence="5 6">
    <name type="scientific">Lophiotrema nucula</name>
    <dbReference type="NCBI Taxonomy" id="690887"/>
    <lineage>
        <taxon>Eukaryota</taxon>
        <taxon>Fungi</taxon>
        <taxon>Dikarya</taxon>
        <taxon>Ascomycota</taxon>
        <taxon>Pezizomycotina</taxon>
        <taxon>Dothideomycetes</taxon>
        <taxon>Pleosporomycetidae</taxon>
        <taxon>Pleosporales</taxon>
        <taxon>Lophiotremataceae</taxon>
        <taxon>Lophiotrema</taxon>
    </lineage>
</organism>
<dbReference type="EMBL" id="ML977319">
    <property type="protein sequence ID" value="KAF2117058.1"/>
    <property type="molecule type" value="Genomic_DNA"/>
</dbReference>
<dbReference type="PANTHER" id="PTHR48081:SF8">
    <property type="entry name" value="ALPHA_BETA HYDROLASE FOLD-3 DOMAIN-CONTAINING PROTEIN-RELATED"/>
    <property type="match status" value="1"/>
</dbReference>
<proteinExistence type="inferred from homology"/>
<dbReference type="SUPFAM" id="SSF53474">
    <property type="entry name" value="alpha/beta-Hydrolases"/>
    <property type="match status" value="1"/>
</dbReference>
<comment type="similarity">
    <text evidence="1">Belongs to the 'GDXG' lipolytic enzyme family.</text>
</comment>
<dbReference type="Pfam" id="PF07859">
    <property type="entry name" value="Abhydrolase_3"/>
    <property type="match status" value="1"/>
</dbReference>
<evidence type="ECO:0000256" key="2">
    <source>
        <dbReference type="ARBA" id="ARBA00022801"/>
    </source>
</evidence>
<keyword evidence="6" id="KW-1185">Reference proteome</keyword>